<evidence type="ECO:0000256" key="5">
    <source>
        <dbReference type="ARBA" id="ARBA00022801"/>
    </source>
</evidence>
<dbReference type="GO" id="GO:0043138">
    <property type="term" value="F:3'-5' DNA helicase activity"/>
    <property type="evidence" value="ECO:0007669"/>
    <property type="project" value="UniProtKB-EC"/>
</dbReference>
<dbReference type="InterPro" id="IPR014017">
    <property type="entry name" value="DNA_helicase_UvrD-like_C"/>
</dbReference>
<dbReference type="Pfam" id="PF00580">
    <property type="entry name" value="UvrD-helicase"/>
    <property type="match status" value="1"/>
</dbReference>
<dbReference type="EC" id="5.6.2.4" evidence="13"/>
<dbReference type="SUPFAM" id="SSF52980">
    <property type="entry name" value="Restriction endonuclease-like"/>
    <property type="match status" value="1"/>
</dbReference>
<feature type="domain" description="UvrD-like helicase C-terminal" evidence="18">
    <location>
        <begin position="358"/>
        <end position="653"/>
    </location>
</feature>
<dbReference type="InterPro" id="IPR014016">
    <property type="entry name" value="UvrD-like_ATP-bd"/>
</dbReference>
<comment type="catalytic activity">
    <reaction evidence="14">
        <text>ATP + H2O = ADP + phosphate + H(+)</text>
        <dbReference type="Rhea" id="RHEA:13065"/>
        <dbReference type="ChEBI" id="CHEBI:15377"/>
        <dbReference type="ChEBI" id="CHEBI:15378"/>
        <dbReference type="ChEBI" id="CHEBI:30616"/>
        <dbReference type="ChEBI" id="CHEBI:43474"/>
        <dbReference type="ChEBI" id="CHEBI:456216"/>
        <dbReference type="EC" id="5.6.2.4"/>
    </reaction>
</comment>
<dbReference type="PROSITE" id="PS51217">
    <property type="entry name" value="UVRD_HELICASE_CTER"/>
    <property type="match status" value="1"/>
</dbReference>
<dbReference type="AlphaFoldDB" id="A0A841BYE2"/>
<keyword evidence="11" id="KW-0413">Isomerase</keyword>
<evidence type="ECO:0000256" key="12">
    <source>
        <dbReference type="ARBA" id="ARBA00034617"/>
    </source>
</evidence>
<evidence type="ECO:0000256" key="7">
    <source>
        <dbReference type="ARBA" id="ARBA00022839"/>
    </source>
</evidence>
<dbReference type="EMBL" id="JACHMN010000002">
    <property type="protein sequence ID" value="MBB5871691.1"/>
    <property type="molecule type" value="Genomic_DNA"/>
</dbReference>
<dbReference type="GO" id="GO:0033202">
    <property type="term" value="C:DNA helicase complex"/>
    <property type="evidence" value="ECO:0007669"/>
    <property type="project" value="TreeGrafter"/>
</dbReference>
<feature type="domain" description="UvrD-like helicase ATP-binding" evidence="17">
    <location>
        <begin position="32"/>
        <end position="357"/>
    </location>
</feature>
<keyword evidence="7" id="KW-0269">Exonuclease</keyword>
<dbReference type="Gene3D" id="3.40.50.300">
    <property type="entry name" value="P-loop containing nucleotide triphosphate hydrolases"/>
    <property type="match status" value="3"/>
</dbReference>
<keyword evidence="20" id="KW-1185">Reference proteome</keyword>
<dbReference type="InterPro" id="IPR038726">
    <property type="entry name" value="PDDEXK_AddAB-type"/>
</dbReference>
<dbReference type="GO" id="GO:0000725">
    <property type="term" value="P:recombinational repair"/>
    <property type="evidence" value="ECO:0007669"/>
    <property type="project" value="TreeGrafter"/>
</dbReference>
<keyword evidence="8 15" id="KW-0067">ATP-binding</keyword>
<keyword evidence="2" id="KW-0540">Nuclease</keyword>
<dbReference type="CDD" id="cd17932">
    <property type="entry name" value="DEXQc_UvrD"/>
    <property type="match status" value="1"/>
</dbReference>
<evidence type="ECO:0000256" key="14">
    <source>
        <dbReference type="ARBA" id="ARBA00048988"/>
    </source>
</evidence>
<evidence type="ECO:0000256" key="9">
    <source>
        <dbReference type="ARBA" id="ARBA00023125"/>
    </source>
</evidence>
<keyword evidence="5 15" id="KW-0378">Hydrolase</keyword>
<dbReference type="InterPro" id="IPR013986">
    <property type="entry name" value="DExx_box_DNA_helicase_dom_sf"/>
</dbReference>
<dbReference type="PROSITE" id="PS51198">
    <property type="entry name" value="UVRD_HELICASE_ATP_BIND"/>
    <property type="match status" value="1"/>
</dbReference>
<evidence type="ECO:0000256" key="13">
    <source>
        <dbReference type="ARBA" id="ARBA00034808"/>
    </source>
</evidence>
<dbReference type="GO" id="GO:0004527">
    <property type="term" value="F:exonuclease activity"/>
    <property type="evidence" value="ECO:0007669"/>
    <property type="project" value="UniProtKB-KW"/>
</dbReference>
<dbReference type="PANTHER" id="PTHR11070:SF55">
    <property type="entry name" value="DNA 3'-5' HELICASE"/>
    <property type="match status" value="1"/>
</dbReference>
<keyword evidence="10" id="KW-0234">DNA repair</keyword>
<dbReference type="SUPFAM" id="SSF52540">
    <property type="entry name" value="P-loop containing nucleoside triphosphate hydrolases"/>
    <property type="match status" value="1"/>
</dbReference>
<evidence type="ECO:0000256" key="10">
    <source>
        <dbReference type="ARBA" id="ARBA00023204"/>
    </source>
</evidence>
<dbReference type="GO" id="GO:0005829">
    <property type="term" value="C:cytosol"/>
    <property type="evidence" value="ECO:0007669"/>
    <property type="project" value="TreeGrafter"/>
</dbReference>
<dbReference type="GO" id="GO:0005524">
    <property type="term" value="F:ATP binding"/>
    <property type="evidence" value="ECO:0007669"/>
    <property type="project" value="UniProtKB-UniRule"/>
</dbReference>
<comment type="similarity">
    <text evidence="1">Belongs to the helicase family. UvrD subfamily.</text>
</comment>
<dbReference type="Pfam" id="PF12705">
    <property type="entry name" value="PDDEXK_1"/>
    <property type="match status" value="1"/>
</dbReference>
<dbReference type="GO" id="GO:0003677">
    <property type="term" value="F:DNA binding"/>
    <property type="evidence" value="ECO:0007669"/>
    <property type="project" value="UniProtKB-KW"/>
</dbReference>
<sequence>MSPERSEATRKSSFDSGPRYTPRELAQRLGLNYPTDEQAEVIAAPVAPLLVVAGAGSGKTETMAARVLWLVANDHVRPDQILGLTFTRKAAGELAHRVRMRLGQLRRRMDEPRTERLDGEPTIATYHSFAARIVSEHGLRAGYEPSNRLLSEAACWQLADEVVRTYNGDMSLVEKAASTVTAAVRALAAEMAEHLVDPDDLATWTGRFSAELSGLPGTVSAPVRELLANQRARLQLLPLVRRYAERKAQHEAMDFGDQLARAAMVARDHPEVGALERQRFAAVLLDEYQDTSHAQVTLLRSLFGGGHPVTSVGDPCQSIYGWRGASAGTLDRFPGDFPRTDGEPAGHQALSRSFRNREQILRIANSISAPLRDDGARVVELTGDGRPGHVHCALLPTFEDEAQWIANRIQRIWEYAGEPKTTAVLVRVRSQIAPIEAALREREIPVEVVGLGGLLDTPEVRDVVSTLRVLADPMEGAALLRLLTGPRWRIGPRDLVALHRRSRVVAKERRHPDALITDRLDDATLMEALDDLGPAEDYSPAGFERLVAYQKELNDLRRHLDQPLPDLIGQIERTMGLSVEVSLREGDGALARAHLDALGDVAASFGAESDGATLPAFLAYLAAAEDEERGLSPGEVEVVEGAVQILTAHAAKGLEWDIVAVAGLTQGVWPGSSKRSDNYLVGLGVLPFPLRGDRSGLPALRRATDQKDLAKAVREFDDDWKTHDEREERRLAYVAVTRPREWLLATGYWWGPTVKRPRGPSVYLEEIAEACRAGQGMVAVWTPPPAEDAVNPTAIEAESAIWPHDPLGARRPMIAAAAALVQSYIDGPLPDQLEADTQAERWRFEADLLLRERAEQARLATAAEVPLPAHLSVSQLVALRKSPGELARSLRRPLPRRPDPIARRGTAFHAWLEQRYGADRLLDLGELPGAADEEGAEDTQLAALQESFLASEWADRTPVEVEVPFATEIGGVVIRGRMDAVFRDPDGRYDVVDWKTGRRPSGVDATAAAVQLAAYRLAWAALTGTPVEQVRAAFHYVADNVTVRPADLLDSAGLQGLIGSLPVAASTEV</sequence>
<dbReference type="InterPro" id="IPR000212">
    <property type="entry name" value="DNA_helicase_UvrD/REP"/>
</dbReference>
<organism evidence="19 20">
    <name type="scientific">Allocatelliglobosispora scoriae</name>
    <dbReference type="NCBI Taxonomy" id="643052"/>
    <lineage>
        <taxon>Bacteria</taxon>
        <taxon>Bacillati</taxon>
        <taxon>Actinomycetota</taxon>
        <taxon>Actinomycetes</taxon>
        <taxon>Micromonosporales</taxon>
        <taxon>Micromonosporaceae</taxon>
        <taxon>Allocatelliglobosispora</taxon>
    </lineage>
</organism>
<feature type="binding site" evidence="15">
    <location>
        <begin position="53"/>
        <end position="60"/>
    </location>
    <ligand>
        <name>ATP</name>
        <dbReference type="ChEBI" id="CHEBI:30616"/>
    </ligand>
</feature>
<accession>A0A841BYE2</accession>
<keyword evidence="9" id="KW-0238">DNA-binding</keyword>
<dbReference type="RefSeq" id="WP_184839917.1">
    <property type="nucleotide sequence ID" value="NZ_JACHMN010000002.1"/>
</dbReference>
<dbReference type="InterPro" id="IPR011335">
    <property type="entry name" value="Restrct_endonuc-II-like"/>
</dbReference>
<proteinExistence type="inferred from homology"/>
<keyword evidence="6 15" id="KW-0347">Helicase</keyword>
<keyword evidence="3 15" id="KW-0547">Nucleotide-binding</keyword>
<evidence type="ECO:0000256" key="3">
    <source>
        <dbReference type="ARBA" id="ARBA00022741"/>
    </source>
</evidence>
<comment type="catalytic activity">
    <reaction evidence="12">
        <text>Couples ATP hydrolysis with the unwinding of duplex DNA by translocating in the 3'-5' direction.</text>
        <dbReference type="EC" id="5.6.2.4"/>
    </reaction>
</comment>
<evidence type="ECO:0000256" key="4">
    <source>
        <dbReference type="ARBA" id="ARBA00022763"/>
    </source>
</evidence>
<dbReference type="Gene3D" id="1.10.486.10">
    <property type="entry name" value="PCRA, domain 4"/>
    <property type="match status" value="1"/>
</dbReference>
<gene>
    <name evidence="19" type="ORF">F4553_005070</name>
</gene>
<evidence type="ECO:0000259" key="18">
    <source>
        <dbReference type="PROSITE" id="PS51217"/>
    </source>
</evidence>
<evidence type="ECO:0000256" key="1">
    <source>
        <dbReference type="ARBA" id="ARBA00009922"/>
    </source>
</evidence>
<evidence type="ECO:0000313" key="19">
    <source>
        <dbReference type="EMBL" id="MBB5871691.1"/>
    </source>
</evidence>
<dbReference type="Gene3D" id="3.90.320.10">
    <property type="match status" value="1"/>
</dbReference>
<evidence type="ECO:0000259" key="17">
    <source>
        <dbReference type="PROSITE" id="PS51198"/>
    </source>
</evidence>
<evidence type="ECO:0000256" key="6">
    <source>
        <dbReference type="ARBA" id="ARBA00022806"/>
    </source>
</evidence>
<dbReference type="InterPro" id="IPR011604">
    <property type="entry name" value="PDDEXK-like_dom_sf"/>
</dbReference>
<dbReference type="PANTHER" id="PTHR11070">
    <property type="entry name" value="UVRD / RECB / PCRA DNA HELICASE FAMILY MEMBER"/>
    <property type="match status" value="1"/>
</dbReference>
<evidence type="ECO:0000256" key="16">
    <source>
        <dbReference type="SAM" id="MobiDB-lite"/>
    </source>
</evidence>
<evidence type="ECO:0000256" key="8">
    <source>
        <dbReference type="ARBA" id="ARBA00022840"/>
    </source>
</evidence>
<feature type="compositionally biased region" description="Basic and acidic residues" evidence="16">
    <location>
        <begin position="1"/>
        <end position="13"/>
    </location>
</feature>
<reference evidence="19 20" key="1">
    <citation type="submission" date="2020-08" db="EMBL/GenBank/DDBJ databases">
        <title>Sequencing the genomes of 1000 actinobacteria strains.</title>
        <authorList>
            <person name="Klenk H.-P."/>
        </authorList>
    </citation>
    <scope>NUCLEOTIDE SEQUENCE [LARGE SCALE GENOMIC DNA]</scope>
    <source>
        <strain evidence="19 20">DSM 45362</strain>
    </source>
</reference>
<dbReference type="Gene3D" id="1.10.10.160">
    <property type="match status" value="1"/>
</dbReference>
<evidence type="ECO:0000256" key="11">
    <source>
        <dbReference type="ARBA" id="ARBA00023235"/>
    </source>
</evidence>
<protein>
    <recommendedName>
        <fullName evidence="13">DNA 3'-5' helicase</fullName>
        <ecNumber evidence="13">5.6.2.4</ecNumber>
    </recommendedName>
</protein>
<dbReference type="InterPro" id="IPR027417">
    <property type="entry name" value="P-loop_NTPase"/>
</dbReference>
<dbReference type="Proteomes" id="UP000587527">
    <property type="component" value="Unassembled WGS sequence"/>
</dbReference>
<evidence type="ECO:0000256" key="2">
    <source>
        <dbReference type="ARBA" id="ARBA00022722"/>
    </source>
</evidence>
<dbReference type="Pfam" id="PF13361">
    <property type="entry name" value="UvrD_C"/>
    <property type="match status" value="1"/>
</dbReference>
<comment type="caution">
    <text evidence="19">The sequence shown here is derived from an EMBL/GenBank/DDBJ whole genome shotgun (WGS) entry which is preliminary data.</text>
</comment>
<keyword evidence="4" id="KW-0227">DNA damage</keyword>
<name>A0A841BYE2_9ACTN</name>
<feature type="region of interest" description="Disordered" evidence="16">
    <location>
        <begin position="1"/>
        <end position="21"/>
    </location>
</feature>
<evidence type="ECO:0000256" key="15">
    <source>
        <dbReference type="PROSITE-ProRule" id="PRU00560"/>
    </source>
</evidence>
<evidence type="ECO:0000313" key="20">
    <source>
        <dbReference type="Proteomes" id="UP000587527"/>
    </source>
</evidence>